<feature type="transmembrane region" description="Helical" evidence="6">
    <location>
        <begin position="100"/>
        <end position="118"/>
    </location>
</feature>
<feature type="transmembrane region" description="Helical" evidence="6">
    <location>
        <begin position="20"/>
        <end position="41"/>
    </location>
</feature>
<comment type="caution">
    <text evidence="7">The sequence shown here is derived from an EMBL/GenBank/DDBJ whole genome shotgun (WGS) entry which is preliminary data.</text>
</comment>
<evidence type="ECO:0000256" key="3">
    <source>
        <dbReference type="ARBA" id="ARBA00022692"/>
    </source>
</evidence>
<feature type="transmembrane region" description="Helical" evidence="6">
    <location>
        <begin position="340"/>
        <end position="365"/>
    </location>
</feature>
<dbReference type="Pfam" id="PF01943">
    <property type="entry name" value="Polysacc_synt"/>
    <property type="match status" value="1"/>
</dbReference>
<feature type="transmembrane region" description="Helical" evidence="6">
    <location>
        <begin position="182"/>
        <end position="202"/>
    </location>
</feature>
<feature type="transmembrane region" description="Helical" evidence="6">
    <location>
        <begin position="53"/>
        <end position="79"/>
    </location>
</feature>
<keyword evidence="5 6" id="KW-0472">Membrane</keyword>
<evidence type="ECO:0000256" key="4">
    <source>
        <dbReference type="ARBA" id="ARBA00022989"/>
    </source>
</evidence>
<feature type="transmembrane region" description="Helical" evidence="6">
    <location>
        <begin position="124"/>
        <end position="146"/>
    </location>
</feature>
<name>A0A2A9DX08_9MICO</name>
<evidence type="ECO:0000313" key="8">
    <source>
        <dbReference type="Proteomes" id="UP000221369"/>
    </source>
</evidence>
<dbReference type="PANTHER" id="PTHR30250:SF11">
    <property type="entry name" value="O-ANTIGEN TRANSPORTER-RELATED"/>
    <property type="match status" value="1"/>
</dbReference>
<feature type="transmembrane region" description="Helical" evidence="6">
    <location>
        <begin position="223"/>
        <end position="241"/>
    </location>
</feature>
<feature type="transmembrane region" description="Helical" evidence="6">
    <location>
        <begin position="314"/>
        <end position="334"/>
    </location>
</feature>
<dbReference type="GO" id="GO:0005886">
    <property type="term" value="C:plasma membrane"/>
    <property type="evidence" value="ECO:0007669"/>
    <property type="project" value="UniProtKB-SubCell"/>
</dbReference>
<reference evidence="7 8" key="1">
    <citation type="submission" date="2017-10" db="EMBL/GenBank/DDBJ databases">
        <title>Sequencing the genomes of 1000 actinobacteria strains.</title>
        <authorList>
            <person name="Klenk H.-P."/>
        </authorList>
    </citation>
    <scope>NUCLEOTIDE SEQUENCE [LARGE SCALE GENOMIC DNA]</scope>
    <source>
        <strain evidence="7 8">DSM 21798</strain>
    </source>
</reference>
<evidence type="ECO:0000256" key="6">
    <source>
        <dbReference type="SAM" id="Phobius"/>
    </source>
</evidence>
<feature type="transmembrane region" description="Helical" evidence="6">
    <location>
        <begin position="397"/>
        <end position="416"/>
    </location>
</feature>
<dbReference type="InterPro" id="IPR050833">
    <property type="entry name" value="Poly_Biosynth_Transport"/>
</dbReference>
<evidence type="ECO:0000313" key="7">
    <source>
        <dbReference type="EMBL" id="PFG30439.1"/>
    </source>
</evidence>
<gene>
    <name evidence="7" type="ORF">ATJ78_1368</name>
</gene>
<dbReference type="Proteomes" id="UP000221369">
    <property type="component" value="Unassembled WGS sequence"/>
</dbReference>
<comment type="subcellular location">
    <subcellularLocation>
        <location evidence="1">Cell membrane</location>
        <topology evidence="1">Multi-pass membrane protein</topology>
    </subcellularLocation>
</comment>
<keyword evidence="8" id="KW-1185">Reference proteome</keyword>
<evidence type="ECO:0000256" key="1">
    <source>
        <dbReference type="ARBA" id="ARBA00004651"/>
    </source>
</evidence>
<dbReference type="InterPro" id="IPR002797">
    <property type="entry name" value="Polysacc_synth"/>
</dbReference>
<dbReference type="AlphaFoldDB" id="A0A2A9DX08"/>
<accession>A0A2A9DX08</accession>
<feature type="transmembrane region" description="Helical" evidence="6">
    <location>
        <begin position="372"/>
        <end position="391"/>
    </location>
</feature>
<protein>
    <submittedName>
        <fullName evidence="7">O-antigen/teichoic acid export membrane protein</fullName>
    </submittedName>
</protein>
<keyword evidence="4 6" id="KW-1133">Transmembrane helix</keyword>
<organism evidence="7 8">
    <name type="scientific">Paramicrobacterium agarici</name>
    <dbReference type="NCBI Taxonomy" id="630514"/>
    <lineage>
        <taxon>Bacteria</taxon>
        <taxon>Bacillati</taxon>
        <taxon>Actinomycetota</taxon>
        <taxon>Actinomycetes</taxon>
        <taxon>Micrococcales</taxon>
        <taxon>Microbacteriaceae</taxon>
        <taxon>Paramicrobacterium</taxon>
    </lineage>
</organism>
<dbReference type="RefSeq" id="WP_169923410.1">
    <property type="nucleotide sequence ID" value="NZ_PDJE01000001.1"/>
</dbReference>
<evidence type="ECO:0000256" key="2">
    <source>
        <dbReference type="ARBA" id="ARBA00022475"/>
    </source>
</evidence>
<feature type="transmembrane region" description="Helical" evidence="6">
    <location>
        <begin position="253"/>
        <end position="273"/>
    </location>
</feature>
<feature type="transmembrane region" description="Helical" evidence="6">
    <location>
        <begin position="158"/>
        <end position="176"/>
    </location>
</feature>
<proteinExistence type="predicted"/>
<keyword evidence="2" id="KW-1003">Cell membrane</keyword>
<sequence length="513" mass="53263">MDDSTSLDRGGIQRRAVQGVSWTLIHTVISIPVAFIGTLVVARVLGVVDFGRLAYLTTVMEIVTAVLTAGLGTALVQFGARRHATARYGEVEHLLAISQGFRLVIFAPLLVIAMLLVVDVPTPLMVTAIVFGVLLPGYFGEASSGLAIENKTAADAKIAMLSNLAIQVAVVIAVLMMRQADAVWATRIAAAGLATALALIPLRASYRRAVLRPKLPRRFPPGFWAFAIPTGISLLIAQLVISRTEVVLLEALSTPAAVGIYALAFGVAGNVFAPARAFTGPLIPALSSLSETTDRATMGRAFARTLRASSTVSSLLTAGGIPAIAVLVPVLYGADFASAALPVLVLGCASSIAVASTPVMAFTLARQSARHLLVVNVGALVVNVAAAFLLIPPLGVWGAVLANIAGVLTRLIVLLAGEARALDIRNGAVLRMMVPVVCGIGAAWISWGVAALAPLPAITEAFVCGLVGLAAVFALLRLCRTGIDAHDARVILDGAPRLLVPIARPVIALLTRR</sequence>
<feature type="transmembrane region" description="Helical" evidence="6">
    <location>
        <begin position="428"/>
        <end position="447"/>
    </location>
</feature>
<dbReference type="PANTHER" id="PTHR30250">
    <property type="entry name" value="PST FAMILY PREDICTED COLANIC ACID TRANSPORTER"/>
    <property type="match status" value="1"/>
</dbReference>
<keyword evidence="3 6" id="KW-0812">Transmembrane</keyword>
<dbReference type="EMBL" id="PDJE01000001">
    <property type="protein sequence ID" value="PFG30439.1"/>
    <property type="molecule type" value="Genomic_DNA"/>
</dbReference>
<feature type="transmembrane region" description="Helical" evidence="6">
    <location>
        <begin position="453"/>
        <end position="476"/>
    </location>
</feature>
<evidence type="ECO:0000256" key="5">
    <source>
        <dbReference type="ARBA" id="ARBA00023136"/>
    </source>
</evidence>